<feature type="compositionally biased region" description="Acidic residues" evidence="7">
    <location>
        <begin position="154"/>
        <end position="164"/>
    </location>
</feature>
<protein>
    <submittedName>
        <fullName evidence="8">Nucleolar protein 14</fullName>
    </submittedName>
</protein>
<evidence type="ECO:0000256" key="6">
    <source>
        <dbReference type="ARBA" id="ARBA00024695"/>
    </source>
</evidence>
<feature type="compositionally biased region" description="Acidic residues" evidence="7">
    <location>
        <begin position="395"/>
        <end position="419"/>
    </location>
</feature>
<dbReference type="PANTHER" id="PTHR23183:SF0">
    <property type="entry name" value="NUCLEOLAR PROTEIN 14"/>
    <property type="match status" value="1"/>
</dbReference>
<dbReference type="GO" id="GO:0030490">
    <property type="term" value="P:maturation of SSU-rRNA"/>
    <property type="evidence" value="ECO:0007669"/>
    <property type="project" value="TreeGrafter"/>
</dbReference>
<feature type="compositionally biased region" description="Acidic residues" evidence="7">
    <location>
        <begin position="346"/>
        <end position="381"/>
    </location>
</feature>
<proteinExistence type="inferred from homology"/>
<accession>A0A8T2BMU8</accession>
<dbReference type="Proteomes" id="UP000694240">
    <property type="component" value="Chromosome 7"/>
</dbReference>
<dbReference type="AlphaFoldDB" id="A0A8T2BMU8"/>
<keyword evidence="4" id="KW-0698">rRNA processing</keyword>
<feature type="compositionally biased region" description="Basic and acidic residues" evidence="7">
    <location>
        <begin position="185"/>
        <end position="195"/>
    </location>
</feature>
<evidence type="ECO:0000256" key="2">
    <source>
        <dbReference type="ARBA" id="ARBA00007466"/>
    </source>
</evidence>
<feature type="compositionally biased region" description="Polar residues" evidence="7">
    <location>
        <begin position="442"/>
        <end position="451"/>
    </location>
</feature>
<evidence type="ECO:0000313" key="8">
    <source>
        <dbReference type="EMBL" id="KAG7586374.1"/>
    </source>
</evidence>
<reference evidence="8 9" key="1">
    <citation type="submission" date="2020-12" db="EMBL/GenBank/DDBJ databases">
        <title>Concerted genomic and epigenomic changes stabilize Arabidopsis allopolyploids.</title>
        <authorList>
            <person name="Chen Z."/>
        </authorList>
    </citation>
    <scope>NUCLEOTIDE SEQUENCE [LARGE SCALE GENOMIC DNA]</scope>
    <source>
        <strain evidence="8">Allo738</strain>
        <tissue evidence="8">Leaf</tissue>
    </source>
</reference>
<feature type="region of interest" description="Disordered" evidence="7">
    <location>
        <begin position="1"/>
        <end position="30"/>
    </location>
</feature>
<evidence type="ECO:0000313" key="9">
    <source>
        <dbReference type="Proteomes" id="UP000694240"/>
    </source>
</evidence>
<sequence>MGKDNKTKKKPNKKGERRMGPDAVAMKAKTQKVDNPFELIRSRRKFDILGKKRKGEERFVSVSRTRAVDKRKNTLQKEYEQSLKASVFLDKRIGEHDDELGEFDKGIIRSQRQRQLKLAKKSMYNLSDGEEDVYEDGALGGSSVRDDFDSGLLSDEDLQDDDLEASASKRLKHLNRNRQVDASGEEERHKSKKEVMEEIIMKSKLGRMEKAKQKEEKGKLMDELDENFKSLVNSQAMESLTKPFDVEEDTRNPYVLMLNDMAMDIRARPSERTKTPEEIAQKEREKLEALEEERKKRMQETEELSDGDEEIGGEESTKRPRVISGDDLGDSFSVEEDKLKRGWIDDVLEREDDVDNSESDENDSSSEDSESEEEEDDESDGGDEKQRKRHHLEDWEQSDDELGDELEDEEEDDDEEDDEPRVHKKLKNDYAAPNKGEGLSGTVKQKTNMKKLSSTQRDIPFMIDPPKNFEELLALVEDCSNEDIILIVNRIRIAHSIKIKAENRKKMQVFYGVLLQYFAVLTSKKPLNFDLLNMLVKPLIEMSMEIPYFAAICARQRLLKTRAQFCEAIKNPEDGCWPSLKTLFLLRLWSMIFPCSDFRHAVMTPSILLMCEYLMRCPISSGRDIAIGSFLCSIVLLVAKQSKKFCPEAILFIRTLLMAASDKKSPSSAESEFYHFMELKSLTPLLCIQDNVKEVMPLNFLKIMNEPADSPYFSSDDFRASILSSVVDTLGGFVEINGGLSSFPEIFMPISTLLHQIGNQEKISQTLKEKLEDVAKLIEKKTDEHHKERKPLSMRKHKPVAIKMVNPKFEENFAPGRDYDPDKYRSDLKKLKRKLKQEAKGAVRELRKDSYFMSSVKAKEKAAHEQERAEKHGKAWAFLQEQEHAFKSGQLGKGKGKKRKLPLCLFYFYLL</sequence>
<evidence type="ECO:0000256" key="7">
    <source>
        <dbReference type="SAM" id="MobiDB-lite"/>
    </source>
</evidence>
<dbReference type="GO" id="GO:0032040">
    <property type="term" value="C:small-subunit processome"/>
    <property type="evidence" value="ECO:0007669"/>
    <property type="project" value="InterPro"/>
</dbReference>
<organism evidence="8 9">
    <name type="scientific">Arabidopsis thaliana x Arabidopsis arenosa</name>
    <dbReference type="NCBI Taxonomy" id="1240361"/>
    <lineage>
        <taxon>Eukaryota</taxon>
        <taxon>Viridiplantae</taxon>
        <taxon>Streptophyta</taxon>
        <taxon>Embryophyta</taxon>
        <taxon>Tracheophyta</taxon>
        <taxon>Spermatophyta</taxon>
        <taxon>Magnoliopsida</taxon>
        <taxon>eudicotyledons</taxon>
        <taxon>Gunneridae</taxon>
        <taxon>Pentapetalae</taxon>
        <taxon>rosids</taxon>
        <taxon>malvids</taxon>
        <taxon>Brassicales</taxon>
        <taxon>Brassicaceae</taxon>
        <taxon>Camelineae</taxon>
        <taxon>Arabidopsis</taxon>
    </lineage>
</organism>
<feature type="compositionally biased region" description="Basic residues" evidence="7">
    <location>
        <begin position="1"/>
        <end position="12"/>
    </location>
</feature>
<evidence type="ECO:0000256" key="5">
    <source>
        <dbReference type="ARBA" id="ARBA00023242"/>
    </source>
</evidence>
<comment type="subcellular location">
    <subcellularLocation>
        <location evidence="1">Nucleus</location>
        <location evidence="1">Nucleolus</location>
    </subcellularLocation>
</comment>
<dbReference type="EMBL" id="JAEFBK010000007">
    <property type="protein sequence ID" value="KAG7586374.1"/>
    <property type="molecule type" value="Genomic_DNA"/>
</dbReference>
<evidence type="ECO:0000256" key="4">
    <source>
        <dbReference type="ARBA" id="ARBA00022552"/>
    </source>
</evidence>
<comment type="similarity">
    <text evidence="2">Belongs to the NOP14 family.</text>
</comment>
<comment type="function">
    <text evidence="6">Involved in nucleolar processing of pre-18S ribosomal RNA. Has a role in the nuclear export of 40S pre-ribosomal subunit to the cytoplasm.</text>
</comment>
<keyword evidence="9" id="KW-1185">Reference proteome</keyword>
<keyword evidence="5" id="KW-0539">Nucleus</keyword>
<feature type="compositionally biased region" description="Basic and acidic residues" evidence="7">
    <location>
        <begin position="266"/>
        <end position="300"/>
    </location>
</feature>
<dbReference type="InterPro" id="IPR007276">
    <property type="entry name" value="Nop14"/>
</dbReference>
<keyword evidence="3" id="KW-0690">Ribosome biogenesis</keyword>
<feature type="compositionally biased region" description="Basic and acidic residues" evidence="7">
    <location>
        <begin position="335"/>
        <end position="344"/>
    </location>
</feature>
<feature type="region of interest" description="Disordered" evidence="7">
    <location>
        <begin position="135"/>
        <end position="195"/>
    </location>
</feature>
<name>A0A8T2BMU8_9BRAS</name>
<evidence type="ECO:0000256" key="1">
    <source>
        <dbReference type="ARBA" id="ARBA00004604"/>
    </source>
</evidence>
<comment type="caution">
    <text evidence="8">The sequence shown here is derived from an EMBL/GenBank/DDBJ whole genome shotgun (WGS) entry which is preliminary data.</text>
</comment>
<feature type="region of interest" description="Disordered" evidence="7">
    <location>
        <begin position="266"/>
        <end position="451"/>
    </location>
</feature>
<feature type="compositionally biased region" description="Acidic residues" evidence="7">
    <location>
        <begin position="301"/>
        <end position="313"/>
    </location>
</feature>
<evidence type="ECO:0000256" key="3">
    <source>
        <dbReference type="ARBA" id="ARBA00022517"/>
    </source>
</evidence>
<dbReference type="GO" id="GO:0030692">
    <property type="term" value="C:Noc4p-Nop14p complex"/>
    <property type="evidence" value="ECO:0007669"/>
    <property type="project" value="TreeGrafter"/>
</dbReference>
<dbReference type="PANTHER" id="PTHR23183">
    <property type="entry name" value="NOP14"/>
    <property type="match status" value="1"/>
</dbReference>
<feature type="compositionally biased region" description="Basic and acidic residues" evidence="7">
    <location>
        <begin position="382"/>
        <end position="394"/>
    </location>
</feature>
<dbReference type="Pfam" id="PF04147">
    <property type="entry name" value="Nop14"/>
    <property type="match status" value="1"/>
</dbReference>
<gene>
    <name evidence="8" type="ORF">ISN45_Aa02g016780</name>
</gene>